<dbReference type="InterPro" id="IPR046342">
    <property type="entry name" value="CBS_dom_sf"/>
</dbReference>
<keyword evidence="8" id="KW-0129">CBS domain</keyword>
<comment type="similarity">
    <text evidence="2 9">Belongs to the SLC41A transporter family.</text>
</comment>
<dbReference type="Gene3D" id="1.10.357.20">
    <property type="entry name" value="SLC41 divalent cation transporters, integral membrane domain"/>
    <property type="match status" value="1"/>
</dbReference>
<feature type="transmembrane region" description="Helical" evidence="9">
    <location>
        <begin position="367"/>
        <end position="384"/>
    </location>
</feature>
<evidence type="ECO:0000256" key="1">
    <source>
        <dbReference type="ARBA" id="ARBA00004141"/>
    </source>
</evidence>
<reference evidence="12" key="2">
    <citation type="submission" date="2021-04" db="EMBL/GenBank/DDBJ databases">
        <authorList>
            <person name="Gilroy R."/>
        </authorList>
    </citation>
    <scope>NUCLEOTIDE SEQUENCE</scope>
    <source>
        <strain evidence="12">CHK179-7159</strain>
    </source>
</reference>
<evidence type="ECO:0000256" key="8">
    <source>
        <dbReference type="PROSITE-ProRule" id="PRU00703"/>
    </source>
</evidence>
<dbReference type="SUPFAM" id="SSF54631">
    <property type="entry name" value="CBS-domain pair"/>
    <property type="match status" value="1"/>
</dbReference>
<dbReference type="InterPro" id="IPR006669">
    <property type="entry name" value="MgtE_transporter"/>
</dbReference>
<evidence type="ECO:0000256" key="6">
    <source>
        <dbReference type="ARBA" id="ARBA00022989"/>
    </source>
</evidence>
<feature type="compositionally biased region" description="Gly residues" evidence="10">
    <location>
        <begin position="24"/>
        <end position="48"/>
    </location>
</feature>
<dbReference type="Gene3D" id="3.10.580.10">
    <property type="entry name" value="CBS-domain"/>
    <property type="match status" value="1"/>
</dbReference>
<evidence type="ECO:0000256" key="2">
    <source>
        <dbReference type="ARBA" id="ARBA00009749"/>
    </source>
</evidence>
<dbReference type="Pfam" id="PF03448">
    <property type="entry name" value="MgtE_N"/>
    <property type="match status" value="1"/>
</dbReference>
<dbReference type="PANTHER" id="PTHR43773">
    <property type="entry name" value="MAGNESIUM TRANSPORTER MGTE"/>
    <property type="match status" value="1"/>
</dbReference>
<keyword evidence="3 9" id="KW-0813">Transport</keyword>
<dbReference type="SMART" id="SM00924">
    <property type="entry name" value="MgtE_N"/>
    <property type="match status" value="1"/>
</dbReference>
<organism evidence="12 13">
    <name type="scientific">Candidatus Eisenbergiella merdipullorum</name>
    <dbReference type="NCBI Taxonomy" id="2838553"/>
    <lineage>
        <taxon>Bacteria</taxon>
        <taxon>Bacillati</taxon>
        <taxon>Bacillota</taxon>
        <taxon>Clostridia</taxon>
        <taxon>Lachnospirales</taxon>
        <taxon>Lachnospiraceae</taxon>
        <taxon>Eisenbergiella</taxon>
    </lineage>
</organism>
<dbReference type="Pfam" id="PF00571">
    <property type="entry name" value="CBS"/>
    <property type="match status" value="2"/>
</dbReference>
<feature type="transmembrane region" description="Helical" evidence="9">
    <location>
        <begin position="327"/>
        <end position="347"/>
    </location>
</feature>
<dbReference type="PANTHER" id="PTHR43773:SF1">
    <property type="entry name" value="MAGNESIUM TRANSPORTER MGTE"/>
    <property type="match status" value="1"/>
</dbReference>
<comment type="subcellular location">
    <subcellularLocation>
        <location evidence="9">Cell membrane</location>
        <topology evidence="9">Multi-pass membrane protein</topology>
    </subcellularLocation>
    <subcellularLocation>
        <location evidence="1">Membrane</location>
        <topology evidence="1">Multi-pass membrane protein</topology>
    </subcellularLocation>
</comment>
<gene>
    <name evidence="12" type="primary">mgtE</name>
    <name evidence="12" type="ORF">H9717_14580</name>
</gene>
<dbReference type="SUPFAM" id="SSF158791">
    <property type="entry name" value="MgtE N-terminal domain-like"/>
    <property type="match status" value="1"/>
</dbReference>
<dbReference type="EMBL" id="DWYY01000168">
    <property type="protein sequence ID" value="HJA94313.1"/>
    <property type="molecule type" value="Genomic_DNA"/>
</dbReference>
<sequence length="504" mass="54945">MEKNRTVNTAGLSARNNNGLPAGNSGGIAGNNGSPRGSGGSPAGGGGQHPDYQKELLELLRSGMSPKVLKEKLRNYHENDIAAALEQLNREERARLYCLLDAQTLSDVLEYTDDFSRYFSELGVRKQSEILSYLETDTAMEYLKKLNKTERATLIDLMDDETKREIALLGSFDEDEIGSRMSTNYIRIQTGISVRQAMRELVDQAAENDNVSTIYVTDADQTFYGAIDLKDLIIARDTTKLEDIIATSYPYVYAQEQTEECIERLRDYSEDSIPVLDNENRLIGVITSQDIVELVDEVMGEDYAKLAGLSSEEDMQEPIGKSVRKRLPWLVILLGLGMVVSSVVGLFEGIVAQLTILVSFQSLVLDMAGNVGTQSLAVTIRVLMDEQITGRQKLALIGKETRIGSLNGIVLAAASFLLIGAYIILFKGKTPGFAFAVSACIGIALLVSMTLSSVAGTAIPIAFKKLKIDPAVASGPLITTVNDLVAAVSYYGLAWLLLIRFLGL</sequence>
<dbReference type="GO" id="GO:0015095">
    <property type="term" value="F:magnesium ion transmembrane transporter activity"/>
    <property type="evidence" value="ECO:0007669"/>
    <property type="project" value="UniProtKB-UniRule"/>
</dbReference>
<dbReference type="SUPFAM" id="SSF161093">
    <property type="entry name" value="MgtE membrane domain-like"/>
    <property type="match status" value="1"/>
</dbReference>
<dbReference type="GO" id="GO:0046872">
    <property type="term" value="F:metal ion binding"/>
    <property type="evidence" value="ECO:0007669"/>
    <property type="project" value="UniProtKB-KW"/>
</dbReference>
<evidence type="ECO:0000256" key="5">
    <source>
        <dbReference type="ARBA" id="ARBA00022842"/>
    </source>
</evidence>
<dbReference type="InterPro" id="IPR000644">
    <property type="entry name" value="CBS_dom"/>
</dbReference>
<feature type="transmembrane region" description="Helical" evidence="9">
    <location>
        <begin position="484"/>
        <end position="503"/>
    </location>
</feature>
<dbReference type="Pfam" id="PF01769">
    <property type="entry name" value="MgtE"/>
    <property type="match status" value="1"/>
</dbReference>
<keyword evidence="7 9" id="KW-0472">Membrane</keyword>
<feature type="compositionally biased region" description="Polar residues" evidence="10">
    <location>
        <begin position="1"/>
        <end position="19"/>
    </location>
</feature>
<proteinExistence type="inferred from homology"/>
<comment type="caution">
    <text evidence="12">The sequence shown here is derived from an EMBL/GenBank/DDBJ whole genome shotgun (WGS) entry which is preliminary data.</text>
</comment>
<keyword evidence="4 9" id="KW-0812">Transmembrane</keyword>
<evidence type="ECO:0000256" key="7">
    <source>
        <dbReference type="ARBA" id="ARBA00023136"/>
    </source>
</evidence>
<dbReference type="CDD" id="cd04606">
    <property type="entry name" value="CBS_pair_Mg_transporter"/>
    <property type="match status" value="1"/>
</dbReference>
<evidence type="ECO:0000259" key="11">
    <source>
        <dbReference type="PROSITE" id="PS51371"/>
    </source>
</evidence>
<reference evidence="12" key="1">
    <citation type="journal article" date="2021" name="PeerJ">
        <title>Extensive microbial diversity within the chicken gut microbiome revealed by metagenomics and culture.</title>
        <authorList>
            <person name="Gilroy R."/>
            <person name="Ravi A."/>
            <person name="Getino M."/>
            <person name="Pursley I."/>
            <person name="Horton D.L."/>
            <person name="Alikhan N.F."/>
            <person name="Baker D."/>
            <person name="Gharbi K."/>
            <person name="Hall N."/>
            <person name="Watson M."/>
            <person name="Adriaenssens E.M."/>
            <person name="Foster-Nyarko E."/>
            <person name="Jarju S."/>
            <person name="Secka A."/>
            <person name="Antonio M."/>
            <person name="Oren A."/>
            <person name="Chaudhuri R.R."/>
            <person name="La Ragione R."/>
            <person name="Hildebrand F."/>
            <person name="Pallen M.J."/>
        </authorList>
    </citation>
    <scope>NUCLEOTIDE SEQUENCE</scope>
    <source>
        <strain evidence="12">CHK179-7159</strain>
    </source>
</reference>
<dbReference type="PROSITE" id="PS51371">
    <property type="entry name" value="CBS"/>
    <property type="match status" value="2"/>
</dbReference>
<dbReference type="InterPro" id="IPR006667">
    <property type="entry name" value="SLC41_membr_dom"/>
</dbReference>
<feature type="transmembrane region" description="Helical" evidence="9">
    <location>
        <begin position="432"/>
        <end position="463"/>
    </location>
</feature>
<protein>
    <recommendedName>
        <fullName evidence="9">Magnesium transporter MgtE</fullName>
    </recommendedName>
</protein>
<feature type="domain" description="CBS" evidence="11">
    <location>
        <begin position="181"/>
        <end position="244"/>
    </location>
</feature>
<dbReference type="Gene3D" id="1.25.60.10">
    <property type="entry name" value="MgtE N-terminal domain-like"/>
    <property type="match status" value="1"/>
</dbReference>
<dbReference type="GO" id="GO:0005886">
    <property type="term" value="C:plasma membrane"/>
    <property type="evidence" value="ECO:0007669"/>
    <property type="project" value="UniProtKB-SubCell"/>
</dbReference>
<keyword evidence="9" id="KW-1003">Cell membrane</keyword>
<keyword evidence="5 9" id="KW-0460">Magnesium</keyword>
<dbReference type="InterPro" id="IPR006668">
    <property type="entry name" value="Mg_transptr_MgtE_intracell_dom"/>
</dbReference>
<dbReference type="InterPro" id="IPR036739">
    <property type="entry name" value="SLC41_membr_dom_sf"/>
</dbReference>
<dbReference type="NCBIfam" id="TIGR00400">
    <property type="entry name" value="mgtE"/>
    <property type="match status" value="1"/>
</dbReference>
<comment type="subunit">
    <text evidence="9">Homodimer.</text>
</comment>
<evidence type="ECO:0000256" key="3">
    <source>
        <dbReference type="ARBA" id="ARBA00022448"/>
    </source>
</evidence>
<feature type="transmembrane region" description="Helical" evidence="9">
    <location>
        <begin position="405"/>
        <end position="426"/>
    </location>
</feature>
<dbReference type="Proteomes" id="UP000886858">
    <property type="component" value="Unassembled WGS sequence"/>
</dbReference>
<feature type="domain" description="CBS" evidence="11">
    <location>
        <begin position="245"/>
        <end position="303"/>
    </location>
</feature>
<evidence type="ECO:0000256" key="4">
    <source>
        <dbReference type="ARBA" id="ARBA00022692"/>
    </source>
</evidence>
<evidence type="ECO:0000313" key="13">
    <source>
        <dbReference type="Proteomes" id="UP000886858"/>
    </source>
</evidence>
<dbReference type="AlphaFoldDB" id="A0A9D2I9P2"/>
<dbReference type="SMART" id="SM00116">
    <property type="entry name" value="CBS"/>
    <property type="match status" value="2"/>
</dbReference>
<comment type="function">
    <text evidence="9">Acts as a magnesium transporter.</text>
</comment>
<evidence type="ECO:0000256" key="9">
    <source>
        <dbReference type="RuleBase" id="RU362011"/>
    </source>
</evidence>
<feature type="region of interest" description="Disordered" evidence="10">
    <location>
        <begin position="1"/>
        <end position="51"/>
    </location>
</feature>
<keyword evidence="9" id="KW-0479">Metal-binding</keyword>
<dbReference type="InterPro" id="IPR038076">
    <property type="entry name" value="MgtE_N_sf"/>
</dbReference>
<accession>A0A9D2I9P2</accession>
<evidence type="ECO:0000256" key="10">
    <source>
        <dbReference type="SAM" id="MobiDB-lite"/>
    </source>
</evidence>
<keyword evidence="6 9" id="KW-1133">Transmembrane helix</keyword>
<name>A0A9D2I9P2_9FIRM</name>
<evidence type="ECO:0000313" key="12">
    <source>
        <dbReference type="EMBL" id="HJA94313.1"/>
    </source>
</evidence>